<keyword evidence="3" id="KW-1185">Reference proteome</keyword>
<dbReference type="AlphaFoldDB" id="A0A2P4X6F1"/>
<proteinExistence type="predicted"/>
<feature type="compositionally biased region" description="Low complexity" evidence="1">
    <location>
        <begin position="1"/>
        <end position="10"/>
    </location>
</feature>
<dbReference type="EMBL" id="NCKW01016308">
    <property type="protein sequence ID" value="POM61109.1"/>
    <property type="molecule type" value="Genomic_DNA"/>
</dbReference>
<comment type="caution">
    <text evidence="2">The sequence shown here is derived from an EMBL/GenBank/DDBJ whole genome shotgun (WGS) entry which is preliminary data.</text>
</comment>
<feature type="non-terminal residue" evidence="2">
    <location>
        <position position="326"/>
    </location>
</feature>
<evidence type="ECO:0000313" key="3">
    <source>
        <dbReference type="Proteomes" id="UP000237271"/>
    </source>
</evidence>
<reference evidence="2 3" key="1">
    <citation type="journal article" date="2017" name="Genome Biol. Evol.">
        <title>Phytophthora megakarya and P. palmivora, closely related causal agents of cacao black pod rot, underwent increases in genome sizes and gene numbers by different mechanisms.</title>
        <authorList>
            <person name="Ali S.S."/>
            <person name="Shao J."/>
            <person name="Lary D.J."/>
            <person name="Kronmiller B."/>
            <person name="Shen D."/>
            <person name="Strem M.D."/>
            <person name="Amoako-Attah I."/>
            <person name="Akrofi A.Y."/>
            <person name="Begoude B.A."/>
            <person name="Ten Hoopen G.M."/>
            <person name="Coulibaly K."/>
            <person name="Kebe B.I."/>
            <person name="Melnick R.L."/>
            <person name="Guiltinan M.J."/>
            <person name="Tyler B.M."/>
            <person name="Meinhardt L.W."/>
            <person name="Bailey B.A."/>
        </authorList>
    </citation>
    <scope>NUCLEOTIDE SEQUENCE [LARGE SCALE GENOMIC DNA]</scope>
    <source>
        <strain evidence="3">sbr112.9</strain>
    </source>
</reference>
<feature type="region of interest" description="Disordered" evidence="1">
    <location>
        <begin position="1"/>
        <end position="147"/>
    </location>
</feature>
<feature type="compositionally biased region" description="Basic and acidic residues" evidence="1">
    <location>
        <begin position="14"/>
        <end position="23"/>
    </location>
</feature>
<name>A0A2P4X6F1_9STRA</name>
<evidence type="ECO:0000256" key="1">
    <source>
        <dbReference type="SAM" id="MobiDB-lite"/>
    </source>
</evidence>
<feature type="compositionally biased region" description="Low complexity" evidence="1">
    <location>
        <begin position="116"/>
        <end position="126"/>
    </location>
</feature>
<accession>A0A2P4X6F1</accession>
<organism evidence="2 3">
    <name type="scientific">Phytophthora palmivora</name>
    <dbReference type="NCBI Taxonomy" id="4796"/>
    <lineage>
        <taxon>Eukaryota</taxon>
        <taxon>Sar</taxon>
        <taxon>Stramenopiles</taxon>
        <taxon>Oomycota</taxon>
        <taxon>Peronosporomycetes</taxon>
        <taxon>Peronosporales</taxon>
        <taxon>Peronosporaceae</taxon>
        <taxon>Phytophthora</taxon>
    </lineage>
</organism>
<sequence length="326" mass="35163">MVAGRGASTRGGRGGHERVEASRQSRRVQGLPPPELESLEEVERAARKANDAKRQAALEAKRASAETQTAVQDDAHQVSADGSPSRRLSKSGLDEPDQASVGGANVEEPQVEGRVSDSSPPVQDVSLEVSSSAQVASLPPDPEEMNVRGVETHAELTRGQPEERVSREYAASQVARWEQEQSGQISPPRVEYTWPEVLPDSLVWMNAALTTSKYLVARTAAEDVARLWIEEMAPRDLATAQDLAGAQVPLGLLSPKECVAVLQTQLSQTGFQFLNLVPEWFQAHASIISPEAVQSLARTCSDYPPPNLSSGVCWLKASEDQARAEG</sequence>
<evidence type="ECO:0000313" key="2">
    <source>
        <dbReference type="EMBL" id="POM61109.1"/>
    </source>
</evidence>
<feature type="compositionally biased region" description="Basic and acidic residues" evidence="1">
    <location>
        <begin position="41"/>
        <end position="64"/>
    </location>
</feature>
<gene>
    <name evidence="2" type="ORF">PHPALM_29927</name>
</gene>
<protein>
    <submittedName>
        <fullName evidence="2">Uncharacterized protein</fullName>
    </submittedName>
</protein>
<dbReference type="Proteomes" id="UP000237271">
    <property type="component" value="Unassembled WGS sequence"/>
</dbReference>